<dbReference type="EMBL" id="JAENQP010000001">
    <property type="protein sequence ID" value="MBO3357639.1"/>
    <property type="molecule type" value="Genomic_DNA"/>
</dbReference>
<dbReference type="InterPro" id="IPR044269">
    <property type="entry name" value="Terminase_large_su_SPP1-like"/>
</dbReference>
<feature type="domain" description="Phage terminase large subunit C-terminal" evidence="2">
    <location>
        <begin position="267"/>
        <end position="407"/>
    </location>
</feature>
<evidence type="ECO:0000313" key="4">
    <source>
        <dbReference type="Proteomes" id="UP000668068"/>
    </source>
</evidence>
<dbReference type="InterPro" id="IPR035413">
    <property type="entry name" value="Terminase_L_C"/>
</dbReference>
<dbReference type="GO" id="GO:0004519">
    <property type="term" value="F:endonuclease activity"/>
    <property type="evidence" value="ECO:0007669"/>
    <property type="project" value="InterPro"/>
</dbReference>
<dbReference type="InterPro" id="IPR027417">
    <property type="entry name" value="P-loop_NTPase"/>
</dbReference>
<dbReference type="InterPro" id="IPR035412">
    <property type="entry name" value="Terminase_L_N"/>
</dbReference>
<dbReference type="Pfam" id="PF04466">
    <property type="entry name" value="Terminase_3"/>
    <property type="match status" value="1"/>
</dbReference>
<dbReference type="PANTHER" id="PTHR39184:SF1">
    <property type="entry name" value="PBSX PHAGE TERMINASE LARGE SUBUNIT"/>
    <property type="match status" value="1"/>
</dbReference>
<dbReference type="AlphaFoldDB" id="A0AAW4ITD8"/>
<dbReference type="Gene3D" id="3.40.50.300">
    <property type="entry name" value="P-loop containing nucleotide triphosphate hydrolases"/>
    <property type="match status" value="1"/>
</dbReference>
<dbReference type="Pfam" id="PF17288">
    <property type="entry name" value="Terminase_3C"/>
    <property type="match status" value="1"/>
</dbReference>
<organism evidence="3 4">
    <name type="scientific">Clostridium perfringens</name>
    <dbReference type="NCBI Taxonomy" id="1502"/>
    <lineage>
        <taxon>Bacteria</taxon>
        <taxon>Bacillati</taxon>
        <taxon>Bacillota</taxon>
        <taxon>Clostridia</taxon>
        <taxon>Eubacteriales</taxon>
        <taxon>Clostridiaceae</taxon>
        <taxon>Clostridium</taxon>
    </lineage>
</organism>
<name>A0AAW4ITD8_CLOPF</name>
<protein>
    <submittedName>
        <fullName evidence="3">PBSX family phage terminase large subunit</fullName>
    </submittedName>
</protein>
<feature type="domain" description="Phage terminase large subunit N-terminal" evidence="1">
    <location>
        <begin position="30"/>
        <end position="232"/>
    </location>
</feature>
<dbReference type="HAMAP" id="MF_04145">
    <property type="entry name" value="TERL_SPP1"/>
    <property type="match status" value="1"/>
</dbReference>
<dbReference type="Proteomes" id="UP000668068">
    <property type="component" value="Unassembled WGS sequence"/>
</dbReference>
<comment type="caution">
    <text evidence="3">The sequence shown here is derived from an EMBL/GenBank/DDBJ whole genome shotgun (WGS) entry which is preliminary data.</text>
</comment>
<accession>A0AAW4ITD8</accession>
<dbReference type="NCBIfam" id="TIGR01547">
    <property type="entry name" value="phage_term_2"/>
    <property type="match status" value="1"/>
</dbReference>
<dbReference type="RefSeq" id="WP_003477322.1">
    <property type="nucleotide sequence ID" value="NZ_CATNWO010000001.1"/>
</dbReference>
<dbReference type="Gene3D" id="3.30.420.280">
    <property type="match status" value="1"/>
</dbReference>
<dbReference type="InterPro" id="IPR006437">
    <property type="entry name" value="Phage_terminase_lsu"/>
</dbReference>
<dbReference type="GO" id="GO:0005524">
    <property type="term" value="F:ATP binding"/>
    <property type="evidence" value="ECO:0007669"/>
    <property type="project" value="InterPro"/>
</dbReference>
<reference evidence="3" key="1">
    <citation type="submission" date="2020-12" db="EMBL/GenBank/DDBJ databases">
        <title>Comparative genomics of Clostridium perfringens reveals patterns of host-associated phylogenetic clades and virulence factors.</title>
        <authorList>
            <person name="Smith A.H."/>
            <person name="Geier R."/>
        </authorList>
    </citation>
    <scope>NUCLEOTIDE SEQUENCE</scope>
    <source>
        <strain evidence="3">CHD30677R</strain>
    </source>
</reference>
<gene>
    <name evidence="3" type="ORF">JJB47_02460</name>
</gene>
<evidence type="ECO:0000259" key="1">
    <source>
        <dbReference type="Pfam" id="PF04466"/>
    </source>
</evidence>
<dbReference type="PANTHER" id="PTHR39184">
    <property type="match status" value="1"/>
</dbReference>
<proteinExistence type="inferred from homology"/>
<sequence length="419" mass="48907">MTLKINNNLRIHLPSKIGKGYGTFWRFKGRYRVVKGGRGSKKSTTTAMWIIYNMMKYPLANTLVLRRVFNTHKDSTYTQLKWAANNLGVSHLWHFSKSPLEITYKPTGQKILFRGLDDPMSITSITVEIGYLCWAWFEEAFQVMNEDDFNKVDMSIRGELPMGYFKQITLSFNPWSEKHWLKKRFFDNKDDNILALTTNYKCNEFLGDDDRKLFESMKENNPRRYKIEGLGEWGIADGLVYENFTELEFDVKEISKKKGVISVFGLDFGYTNDPTAFICCLVDEKTKELFIFDEHYQKAMSNTDIVNMIKYKGYSKEKIIADSAEPKSIDDIRKQGIRRIKPAQKGKDSILNGIQNIQDYKIYVHPKCENTLVELNNYVWDTKDGQVINKPIDDYNHLMDALRYAMEQTKKKGGMRILK</sequence>
<dbReference type="InterPro" id="IPR052380">
    <property type="entry name" value="Viral_DNA_packaging_terminase"/>
</dbReference>
<dbReference type="GO" id="GO:0016887">
    <property type="term" value="F:ATP hydrolysis activity"/>
    <property type="evidence" value="ECO:0007669"/>
    <property type="project" value="InterPro"/>
</dbReference>
<evidence type="ECO:0000313" key="3">
    <source>
        <dbReference type="EMBL" id="MBO3357639.1"/>
    </source>
</evidence>
<evidence type="ECO:0000259" key="2">
    <source>
        <dbReference type="Pfam" id="PF17288"/>
    </source>
</evidence>